<dbReference type="Proteomes" id="UP000187609">
    <property type="component" value="Unassembled WGS sequence"/>
</dbReference>
<protein>
    <recommendedName>
        <fullName evidence="2">DUF1985 domain-containing protein</fullName>
    </recommendedName>
</protein>
<sequence length="477" mass="53609">MQKRSRLRAGAADDVSVDVEVCDEDAVKLAEIYILEVVLLAKDHSRNISDHSMKIIDDAEHCTSFPWGSFCFDEFICNLSHLLSTESVKKKQVGRITSYTPLGFPFLFNIWIMEVFNDFRQFSKYEDRGPIRMLSYSSIGCLKYDTLCNDYFTKASNFKVFKVNQSYLLQPSSKVNVSDIVNRVSAKVEDIIRADQVNFEKEMKKNNEDNRKKMKKNVKNSVKVINEKLDIVVEFIQNFKKGSKKKYHRGLLNDEDGSNELRDCSRFSNENHDKNSEHQNSESNEQGDYIDGENYSDRDFGHLSGDKLDVQEKDIELPKQDEHGNKEFEDAGPSISMPAIIDIESVHEEANNETDNEGRAHFDSIPLAMDIDSVHGAQVTEEVVAASGILLEGSRDEKRPECNAVELVLTAGTDVEAMMLKIGDGKQDLCTAQSSEKNLQNTATGSLIPSAIDEAAVVVGRLVKGCCEEDTTNEHAA</sequence>
<comment type="caution">
    <text evidence="3">The sequence shown here is derived from an EMBL/GenBank/DDBJ whole genome shotgun (WGS) entry which is preliminary data.</text>
</comment>
<reference evidence="3" key="1">
    <citation type="submission" date="2016-11" db="EMBL/GenBank/DDBJ databases">
        <title>The genome of Nicotiana attenuata.</title>
        <authorList>
            <person name="Xu S."/>
            <person name="Brockmoeller T."/>
            <person name="Gaquerel E."/>
            <person name="Navarro A."/>
            <person name="Kuhl H."/>
            <person name="Gase K."/>
            <person name="Ling Z."/>
            <person name="Zhou W."/>
            <person name="Kreitzer C."/>
            <person name="Stanke M."/>
            <person name="Tang H."/>
            <person name="Lyons E."/>
            <person name="Pandey P."/>
            <person name="Pandey S.P."/>
            <person name="Timmermann B."/>
            <person name="Baldwin I.T."/>
        </authorList>
    </citation>
    <scope>NUCLEOTIDE SEQUENCE [LARGE SCALE GENOMIC DNA]</scope>
    <source>
        <strain evidence="3">UT</strain>
    </source>
</reference>
<evidence type="ECO:0000256" key="1">
    <source>
        <dbReference type="SAM" id="MobiDB-lite"/>
    </source>
</evidence>
<gene>
    <name evidence="3" type="ORF">A4A49_11161</name>
</gene>
<dbReference type="InterPro" id="IPR015410">
    <property type="entry name" value="DUF1985"/>
</dbReference>
<name>A0A1J6I7B1_NICAT</name>
<dbReference type="EMBL" id="MJEQ01037189">
    <property type="protein sequence ID" value="OIT00402.1"/>
    <property type="molecule type" value="Genomic_DNA"/>
</dbReference>
<accession>A0A1J6I7B1</accession>
<dbReference type="PANTHER" id="PTHR48449">
    <property type="entry name" value="DUF1985 DOMAIN-CONTAINING PROTEIN"/>
    <property type="match status" value="1"/>
</dbReference>
<evidence type="ECO:0000259" key="2">
    <source>
        <dbReference type="Pfam" id="PF09331"/>
    </source>
</evidence>
<organism evidence="3 4">
    <name type="scientific">Nicotiana attenuata</name>
    <name type="common">Coyote tobacco</name>
    <dbReference type="NCBI Taxonomy" id="49451"/>
    <lineage>
        <taxon>Eukaryota</taxon>
        <taxon>Viridiplantae</taxon>
        <taxon>Streptophyta</taxon>
        <taxon>Embryophyta</taxon>
        <taxon>Tracheophyta</taxon>
        <taxon>Spermatophyta</taxon>
        <taxon>Magnoliopsida</taxon>
        <taxon>eudicotyledons</taxon>
        <taxon>Gunneridae</taxon>
        <taxon>Pentapetalae</taxon>
        <taxon>asterids</taxon>
        <taxon>lamiids</taxon>
        <taxon>Solanales</taxon>
        <taxon>Solanaceae</taxon>
        <taxon>Nicotianoideae</taxon>
        <taxon>Nicotianeae</taxon>
        <taxon>Nicotiana</taxon>
    </lineage>
</organism>
<dbReference type="AlphaFoldDB" id="A0A1J6I7B1"/>
<keyword evidence="4" id="KW-1185">Reference proteome</keyword>
<dbReference type="Pfam" id="PF09331">
    <property type="entry name" value="DUF1985"/>
    <property type="match status" value="1"/>
</dbReference>
<dbReference type="Gramene" id="OIT00402">
    <property type="protein sequence ID" value="OIT00402"/>
    <property type="gene ID" value="A4A49_11161"/>
</dbReference>
<proteinExistence type="predicted"/>
<dbReference type="SMR" id="A0A1J6I7B1"/>
<evidence type="ECO:0000313" key="3">
    <source>
        <dbReference type="EMBL" id="OIT00402.1"/>
    </source>
</evidence>
<evidence type="ECO:0000313" key="4">
    <source>
        <dbReference type="Proteomes" id="UP000187609"/>
    </source>
</evidence>
<feature type="compositionally biased region" description="Basic and acidic residues" evidence="1">
    <location>
        <begin position="295"/>
        <end position="304"/>
    </location>
</feature>
<feature type="region of interest" description="Disordered" evidence="1">
    <location>
        <begin position="246"/>
        <end position="304"/>
    </location>
</feature>
<feature type="domain" description="DUF1985" evidence="2">
    <location>
        <begin position="22"/>
        <end position="77"/>
    </location>
</feature>
<dbReference type="PANTHER" id="PTHR48449:SF1">
    <property type="entry name" value="DUF1985 DOMAIN-CONTAINING PROTEIN"/>
    <property type="match status" value="1"/>
</dbReference>
<feature type="compositionally biased region" description="Basic and acidic residues" evidence="1">
    <location>
        <begin position="259"/>
        <end position="280"/>
    </location>
</feature>
<feature type="non-terminal residue" evidence="3">
    <location>
        <position position="477"/>
    </location>
</feature>